<proteinExistence type="predicted"/>
<sequence length="186" mass="21437">MKKIFIGLIFILIGIFLLNRSKYSYINDDRLNSDNKYVIEKTFDSINNIDIKNFIGKIIIEKADENSIFIESDREINYLYDNGKLSLEIIEGKIKSLKVRIRYKEKEKLDVNLENFFGDIKLNAPSKGKIDLYNIVGKIEINTEKDANVITRNIVGRIFLSSINDNSELNIIIENAVGKVSVKNRL</sequence>
<dbReference type="HOGENOM" id="CLU_1453660_0_0_0"/>
<keyword evidence="2" id="KW-1185">Reference proteome</keyword>
<organism evidence="1 2">
    <name type="scientific">Streptobacillus moniliformis (strain ATCC 14647 / DSM 12112 / NCTC 10651 / 9901)</name>
    <dbReference type="NCBI Taxonomy" id="519441"/>
    <lineage>
        <taxon>Bacteria</taxon>
        <taxon>Fusobacteriati</taxon>
        <taxon>Fusobacteriota</taxon>
        <taxon>Fusobacteriia</taxon>
        <taxon>Fusobacteriales</taxon>
        <taxon>Leptotrichiaceae</taxon>
        <taxon>Streptobacillus</taxon>
    </lineage>
</organism>
<gene>
    <name evidence="1" type="ordered locus">Smon_1435</name>
</gene>
<reference evidence="1 2" key="1">
    <citation type="journal article" date="2009" name="Stand. Genomic Sci.">
        <title>Complete genome sequence of Streptobacillus moniliformis type strain (9901T).</title>
        <authorList>
            <person name="Nolan M."/>
            <person name="Gronow S."/>
            <person name="Lapidus A."/>
            <person name="Ivanova N."/>
            <person name="Copeland A."/>
            <person name="Lucas S."/>
            <person name="Del Rio T.G."/>
            <person name="Chen F."/>
            <person name="Tice H."/>
            <person name="Pitluck S."/>
            <person name="Cheng J.F."/>
            <person name="Sims D."/>
            <person name="Meincke L."/>
            <person name="Bruce D."/>
            <person name="Goodwin L."/>
            <person name="Brettin T."/>
            <person name="Han C."/>
            <person name="Detter J.C."/>
            <person name="Ovchinikova G."/>
            <person name="Pati A."/>
            <person name="Mavromatis K."/>
            <person name="Mikhailova N."/>
            <person name="Chen A."/>
            <person name="Palaniappan K."/>
            <person name="Land M."/>
            <person name="Hauser L."/>
            <person name="Chang Y.J."/>
            <person name="Jeffries C.D."/>
            <person name="Rohde M."/>
            <person name="Sproer C."/>
            <person name="Goker M."/>
            <person name="Bristow J."/>
            <person name="Eisen J.A."/>
            <person name="Markowitz V."/>
            <person name="Hugenholtz P."/>
            <person name="Kyrpides N.C."/>
            <person name="Klenk H.P."/>
            <person name="Chain P."/>
        </authorList>
    </citation>
    <scope>NUCLEOTIDE SEQUENCE [LARGE SCALE GENOMIC DNA]</scope>
    <source>
        <strain evidence="2">ATCC 14647 / DSM 12112 / NCTC 10651 / 9901</strain>
    </source>
</reference>
<accession>D1AVV8</accession>
<dbReference type="RefSeq" id="WP_012859414.1">
    <property type="nucleotide sequence ID" value="NC_013515.1"/>
</dbReference>
<dbReference type="STRING" id="519441.Smon_1435"/>
<dbReference type="OrthoDB" id="9992649at2"/>
<dbReference type="EMBL" id="CP001779">
    <property type="protein sequence ID" value="ACZ01868.1"/>
    <property type="molecule type" value="Genomic_DNA"/>
</dbReference>
<evidence type="ECO:0000313" key="1">
    <source>
        <dbReference type="EMBL" id="ACZ01868.1"/>
    </source>
</evidence>
<dbReference type="GeneID" id="29673796"/>
<dbReference type="Proteomes" id="UP000002072">
    <property type="component" value="Chromosome"/>
</dbReference>
<name>D1AVV8_STRM9</name>
<evidence type="ECO:0000313" key="2">
    <source>
        <dbReference type="Proteomes" id="UP000002072"/>
    </source>
</evidence>
<evidence type="ECO:0008006" key="3">
    <source>
        <dbReference type="Google" id="ProtNLM"/>
    </source>
</evidence>
<dbReference type="AlphaFoldDB" id="D1AVV8"/>
<protein>
    <recommendedName>
        <fullName evidence="3">Adhesin domain-containing protein</fullName>
    </recommendedName>
</protein>
<dbReference type="KEGG" id="smf:Smon_1435"/>